<dbReference type="SMART" id="SM00849">
    <property type="entry name" value="Lactamase_B"/>
    <property type="match status" value="1"/>
</dbReference>
<dbReference type="Proteomes" id="UP000199569">
    <property type="component" value="Unassembled WGS sequence"/>
</dbReference>
<dbReference type="InterPro" id="IPR036866">
    <property type="entry name" value="RibonucZ/Hydroxyglut_hydro"/>
</dbReference>
<dbReference type="EMBL" id="FMVJ01000003">
    <property type="protein sequence ID" value="SCY21547.1"/>
    <property type="molecule type" value="Genomic_DNA"/>
</dbReference>
<sequence length="389" mass="41532">MMQVDLHGGFGEKGRTSVALRSTGSHILLDVGIKVGASGREYYPAIERDIETIDALLLSHAHEDHVGALSWLLAKGYRGPIFMTEETRDEAPATLAHYADAAQLEQFPFPSGQVELFSPGDTLTIGDFTIRTGRSGHVVGGVWFAVENGQANVVYSADILPDSRVFVMDPLPPCDLLILDASYGADPVSGGARADAIATWVAEHPKGCLLPTPLFGRSLELLAVMPKRFAIHASMRQALAVQIAAAGALYPKAVERLKQQLAAAIDWNDGDPLPDCPLLADDGMGTAGPSATLIPLADASNYPVLLTGHLPASSPGDLLHRAGRADWIRMPTHPTLSGNMEIWRKCGEPQVLGHSCTPPMLDELKSHIPSLRADARTGQSLTLLEGKIV</sequence>
<dbReference type="Pfam" id="PF00753">
    <property type="entry name" value="Lactamase_B"/>
    <property type="match status" value="1"/>
</dbReference>
<reference evidence="3" key="1">
    <citation type="submission" date="2016-10" db="EMBL/GenBank/DDBJ databases">
        <authorList>
            <person name="Varghese N."/>
            <person name="Submissions S."/>
        </authorList>
    </citation>
    <scope>NUCLEOTIDE SEQUENCE [LARGE SCALE GENOMIC DNA]</scope>
    <source>
        <strain evidence="3">CGMCC 1.7666</strain>
    </source>
</reference>
<evidence type="ECO:0000313" key="2">
    <source>
        <dbReference type="EMBL" id="SCY21547.1"/>
    </source>
</evidence>
<dbReference type="STRING" id="549386.SAMN02927923_00869"/>
<protein>
    <recommendedName>
        <fullName evidence="1">Metallo-beta-lactamase domain-containing protein</fullName>
    </recommendedName>
</protein>
<dbReference type="SUPFAM" id="SSF56281">
    <property type="entry name" value="Metallo-hydrolase/oxidoreductase"/>
    <property type="match status" value="1"/>
</dbReference>
<dbReference type="RefSeq" id="WP_342025918.1">
    <property type="nucleotide sequence ID" value="NZ_FMVJ01000003.1"/>
</dbReference>
<evidence type="ECO:0000259" key="1">
    <source>
        <dbReference type="SMART" id="SM00849"/>
    </source>
</evidence>
<dbReference type="GO" id="GO:0004521">
    <property type="term" value="F:RNA endonuclease activity"/>
    <property type="evidence" value="ECO:0007669"/>
    <property type="project" value="TreeGrafter"/>
</dbReference>
<dbReference type="PANTHER" id="PTHR11203:SF37">
    <property type="entry name" value="INTEGRATOR COMPLEX SUBUNIT 11"/>
    <property type="match status" value="1"/>
</dbReference>
<organism evidence="2 3">
    <name type="scientific">Microvirga guangxiensis</name>
    <dbReference type="NCBI Taxonomy" id="549386"/>
    <lineage>
        <taxon>Bacteria</taxon>
        <taxon>Pseudomonadati</taxon>
        <taxon>Pseudomonadota</taxon>
        <taxon>Alphaproteobacteria</taxon>
        <taxon>Hyphomicrobiales</taxon>
        <taxon>Methylobacteriaceae</taxon>
        <taxon>Microvirga</taxon>
    </lineage>
</organism>
<accession>A0A1G5E3U2</accession>
<dbReference type="InterPro" id="IPR050698">
    <property type="entry name" value="MBL"/>
</dbReference>
<name>A0A1G5E3U2_9HYPH</name>
<dbReference type="Gene3D" id="3.60.15.10">
    <property type="entry name" value="Ribonuclease Z/Hydroxyacylglutathione hydrolase-like"/>
    <property type="match status" value="1"/>
</dbReference>
<keyword evidence="3" id="KW-1185">Reference proteome</keyword>
<feature type="domain" description="Metallo-beta-lactamase" evidence="1">
    <location>
        <begin position="14"/>
        <end position="217"/>
    </location>
</feature>
<proteinExistence type="predicted"/>
<dbReference type="InterPro" id="IPR001279">
    <property type="entry name" value="Metallo-B-lactamas"/>
</dbReference>
<gene>
    <name evidence="2" type="ORF">SAMN02927923_00869</name>
</gene>
<dbReference type="PANTHER" id="PTHR11203">
    <property type="entry name" value="CLEAVAGE AND POLYADENYLATION SPECIFICITY FACTOR FAMILY MEMBER"/>
    <property type="match status" value="1"/>
</dbReference>
<evidence type="ECO:0000313" key="3">
    <source>
        <dbReference type="Proteomes" id="UP000199569"/>
    </source>
</evidence>
<dbReference type="AlphaFoldDB" id="A0A1G5E3U2"/>